<feature type="compositionally biased region" description="Low complexity" evidence="1">
    <location>
        <begin position="1"/>
        <end position="11"/>
    </location>
</feature>
<organism evidence="2 3">
    <name type="scientific">Tilletiopsis washingtonensis</name>
    <dbReference type="NCBI Taxonomy" id="58919"/>
    <lineage>
        <taxon>Eukaryota</taxon>
        <taxon>Fungi</taxon>
        <taxon>Dikarya</taxon>
        <taxon>Basidiomycota</taxon>
        <taxon>Ustilaginomycotina</taxon>
        <taxon>Exobasidiomycetes</taxon>
        <taxon>Entylomatales</taxon>
        <taxon>Entylomatales incertae sedis</taxon>
        <taxon>Tilletiopsis</taxon>
    </lineage>
</organism>
<feature type="region of interest" description="Disordered" evidence="1">
    <location>
        <begin position="1"/>
        <end position="56"/>
    </location>
</feature>
<evidence type="ECO:0000313" key="2">
    <source>
        <dbReference type="EMBL" id="PWO00752.1"/>
    </source>
</evidence>
<keyword evidence="3" id="KW-1185">Reference proteome</keyword>
<dbReference type="AlphaFoldDB" id="A0A316ZGW5"/>
<gene>
    <name evidence="2" type="ORF">FA09DRAFT_327478</name>
</gene>
<feature type="compositionally biased region" description="Low complexity" evidence="1">
    <location>
        <begin position="24"/>
        <end position="43"/>
    </location>
</feature>
<reference evidence="2 3" key="1">
    <citation type="journal article" date="2018" name="Mol. Biol. Evol.">
        <title>Broad Genomic Sampling Reveals a Smut Pathogenic Ancestry of the Fungal Clade Ustilaginomycotina.</title>
        <authorList>
            <person name="Kijpornyongpan T."/>
            <person name="Mondo S.J."/>
            <person name="Barry K."/>
            <person name="Sandor L."/>
            <person name="Lee J."/>
            <person name="Lipzen A."/>
            <person name="Pangilinan J."/>
            <person name="LaButti K."/>
            <person name="Hainaut M."/>
            <person name="Henrissat B."/>
            <person name="Grigoriev I.V."/>
            <person name="Spatafora J.W."/>
            <person name="Aime M.C."/>
        </authorList>
    </citation>
    <scope>NUCLEOTIDE SEQUENCE [LARGE SCALE GENOMIC DNA]</scope>
    <source>
        <strain evidence="2 3">MCA 4186</strain>
    </source>
</reference>
<sequence length="127" mass="13257">MRPTLARLAAAPQPPPPRRPRPGHPAAARAAAAAAERPALKARQQTSSPSLKIGAGEQKSLWGSWTSLSPRIRIACAAALATFAAAGLLFSDKLEAVVPAPEAQRTRSDGSKPRLLGISVVDREPAK</sequence>
<name>A0A316ZGW5_9BASI</name>
<evidence type="ECO:0000256" key="1">
    <source>
        <dbReference type="SAM" id="MobiDB-lite"/>
    </source>
</evidence>
<evidence type="ECO:0000313" key="3">
    <source>
        <dbReference type="Proteomes" id="UP000245946"/>
    </source>
</evidence>
<accession>A0A316ZGW5</accession>
<proteinExistence type="predicted"/>
<dbReference type="OrthoDB" id="2555959at2759"/>
<dbReference type="GeneID" id="37268956"/>
<protein>
    <submittedName>
        <fullName evidence="2">Uncharacterized protein</fullName>
    </submittedName>
</protein>
<feature type="region of interest" description="Disordered" evidence="1">
    <location>
        <begin position="99"/>
        <end position="127"/>
    </location>
</feature>
<dbReference type="RefSeq" id="XP_025601030.1">
    <property type="nucleotide sequence ID" value="XM_025741412.1"/>
</dbReference>
<dbReference type="EMBL" id="KZ819284">
    <property type="protein sequence ID" value="PWO00752.1"/>
    <property type="molecule type" value="Genomic_DNA"/>
</dbReference>
<dbReference type="Proteomes" id="UP000245946">
    <property type="component" value="Unassembled WGS sequence"/>
</dbReference>